<dbReference type="InterPro" id="IPR050275">
    <property type="entry name" value="PGM_Phosphatase"/>
</dbReference>
<organism evidence="1 2">
    <name type="scientific">Ktedonobacter robiniae</name>
    <dbReference type="NCBI Taxonomy" id="2778365"/>
    <lineage>
        <taxon>Bacteria</taxon>
        <taxon>Bacillati</taxon>
        <taxon>Chloroflexota</taxon>
        <taxon>Ktedonobacteria</taxon>
        <taxon>Ktedonobacterales</taxon>
        <taxon>Ktedonobacteraceae</taxon>
        <taxon>Ktedonobacter</taxon>
    </lineage>
</organism>
<evidence type="ECO:0000313" key="2">
    <source>
        <dbReference type="Proteomes" id="UP000654345"/>
    </source>
</evidence>
<dbReference type="PANTHER" id="PTHR48100:SF1">
    <property type="entry name" value="HISTIDINE PHOSPHATASE FAMILY PROTEIN-RELATED"/>
    <property type="match status" value="1"/>
</dbReference>
<dbReference type="EMBL" id="BNJG01000003">
    <property type="protein sequence ID" value="GHO58810.1"/>
    <property type="molecule type" value="Genomic_DNA"/>
</dbReference>
<keyword evidence="2" id="KW-1185">Reference proteome</keyword>
<dbReference type="SUPFAM" id="SSF53254">
    <property type="entry name" value="Phosphoglycerate mutase-like"/>
    <property type="match status" value="1"/>
</dbReference>
<dbReference type="PANTHER" id="PTHR48100">
    <property type="entry name" value="BROAD-SPECIFICITY PHOSPHATASE YOR283W-RELATED"/>
    <property type="match status" value="1"/>
</dbReference>
<comment type="caution">
    <text evidence="1">The sequence shown here is derived from an EMBL/GenBank/DDBJ whole genome shotgun (WGS) entry which is preliminary data.</text>
</comment>
<name>A0ABQ3V2T6_9CHLR</name>
<dbReference type="InterPro" id="IPR013078">
    <property type="entry name" value="His_Pase_superF_clade-1"/>
</dbReference>
<dbReference type="SMART" id="SM00855">
    <property type="entry name" value="PGAM"/>
    <property type="match status" value="1"/>
</dbReference>
<gene>
    <name evidence="1" type="ORF">KSB_72850</name>
</gene>
<protein>
    <submittedName>
        <fullName evidence="1">Alpha-ribazole phosphatase</fullName>
    </submittedName>
</protein>
<dbReference type="InterPro" id="IPR029033">
    <property type="entry name" value="His_PPase_superfam"/>
</dbReference>
<dbReference type="Gene3D" id="3.40.50.1240">
    <property type="entry name" value="Phosphoglycerate mutase-like"/>
    <property type="match status" value="1"/>
</dbReference>
<dbReference type="Pfam" id="PF00300">
    <property type="entry name" value="His_Phos_1"/>
    <property type="match status" value="1"/>
</dbReference>
<accession>A0ABQ3V2T6</accession>
<evidence type="ECO:0000313" key="1">
    <source>
        <dbReference type="EMBL" id="GHO58810.1"/>
    </source>
</evidence>
<dbReference type="Proteomes" id="UP000654345">
    <property type="component" value="Unassembled WGS sequence"/>
</dbReference>
<reference evidence="1 2" key="1">
    <citation type="journal article" date="2021" name="Int. J. Syst. Evol. Microbiol.">
        <title>Reticulibacter mediterranei gen. nov., sp. nov., within the new family Reticulibacteraceae fam. nov., and Ktedonospora formicarum gen. nov., sp. nov., Ktedonobacter robiniae sp. nov., Dictyobacter formicarum sp. nov. and Dictyobacter arantiisoli sp. nov., belonging to the class Ktedonobacteria.</title>
        <authorList>
            <person name="Yabe S."/>
            <person name="Zheng Y."/>
            <person name="Wang C.M."/>
            <person name="Sakai Y."/>
            <person name="Abe K."/>
            <person name="Yokota A."/>
            <person name="Donadio S."/>
            <person name="Cavaletti L."/>
            <person name="Monciardini P."/>
        </authorList>
    </citation>
    <scope>NUCLEOTIDE SEQUENCE [LARGE SCALE GENOMIC DNA]</scope>
    <source>
        <strain evidence="1 2">SOSP1-30</strain>
    </source>
</reference>
<sequence length="230" mass="25997">MVDDVSLEELRMLRRPLRLWLARHGVTRWSVEKRYCGWSDPPLVSEGEEQARWLAQRFKGQAIAKIYSSDTRRAVQTAEIISQGVPGSVTIEQALEWREMHFGTWEGLTYEEIMANTSEQPGFFRDPVGEAPPGGESFEQLVMRVRKGLRKIFMDVNVGAGGQWEEQAHYVLVSHGGPLRVLLCLLLASPVGRQWQFRLDPGSLSAIDLFPGQREGEPLAAILALLNEQR</sequence>
<proteinExistence type="predicted"/>
<dbReference type="CDD" id="cd07067">
    <property type="entry name" value="HP_PGM_like"/>
    <property type="match status" value="1"/>
</dbReference>